<keyword evidence="7 11" id="KW-0067">ATP-binding</keyword>
<feature type="compositionally biased region" description="Polar residues" evidence="12">
    <location>
        <begin position="155"/>
        <end position="164"/>
    </location>
</feature>
<dbReference type="EC" id="2.7.11.1" evidence="1"/>
<dbReference type="GO" id="GO:0070507">
    <property type="term" value="P:regulation of microtubule cytoskeleton organization"/>
    <property type="evidence" value="ECO:0007669"/>
    <property type="project" value="EnsemblFungi"/>
</dbReference>
<dbReference type="EMBL" id="KB822714">
    <property type="protein sequence ID" value="ETN44736.1"/>
    <property type="molecule type" value="Genomic_DNA"/>
</dbReference>
<dbReference type="FunFam" id="1.10.510.10:FF:000229">
    <property type="entry name" value="Serine/threonine-protein kinase cot-1"/>
    <property type="match status" value="1"/>
</dbReference>
<evidence type="ECO:0000259" key="14">
    <source>
        <dbReference type="PROSITE" id="PS51285"/>
    </source>
</evidence>
<evidence type="ECO:0000256" key="10">
    <source>
        <dbReference type="ARBA" id="ARBA00048679"/>
    </source>
</evidence>
<dbReference type="InterPro" id="IPR050839">
    <property type="entry name" value="Rho-assoc_Ser/Thr_Kinase"/>
</dbReference>
<dbReference type="GO" id="GO:0000920">
    <property type="term" value="P:septum digestion after cytokinesis"/>
    <property type="evidence" value="ECO:0007669"/>
    <property type="project" value="EnsemblFungi"/>
</dbReference>
<comment type="catalytic activity">
    <reaction evidence="9">
        <text>L-threonyl-[protein] + ATP = O-phospho-L-threonyl-[protein] + ADP + H(+)</text>
        <dbReference type="Rhea" id="RHEA:46608"/>
        <dbReference type="Rhea" id="RHEA-COMP:11060"/>
        <dbReference type="Rhea" id="RHEA-COMP:11605"/>
        <dbReference type="ChEBI" id="CHEBI:15378"/>
        <dbReference type="ChEBI" id="CHEBI:30013"/>
        <dbReference type="ChEBI" id="CHEBI:30616"/>
        <dbReference type="ChEBI" id="CHEBI:61977"/>
        <dbReference type="ChEBI" id="CHEBI:456216"/>
        <dbReference type="EC" id="2.7.11.1"/>
    </reaction>
</comment>
<comment type="catalytic activity">
    <reaction evidence="10">
        <text>L-seryl-[protein] + ATP = O-phospho-L-seryl-[protein] + ADP + H(+)</text>
        <dbReference type="Rhea" id="RHEA:17989"/>
        <dbReference type="Rhea" id="RHEA-COMP:9863"/>
        <dbReference type="Rhea" id="RHEA-COMP:11604"/>
        <dbReference type="ChEBI" id="CHEBI:15378"/>
        <dbReference type="ChEBI" id="CHEBI:29999"/>
        <dbReference type="ChEBI" id="CHEBI:30616"/>
        <dbReference type="ChEBI" id="CHEBI:83421"/>
        <dbReference type="ChEBI" id="CHEBI:456216"/>
        <dbReference type="EC" id="2.7.11.1"/>
    </reaction>
</comment>
<dbReference type="SUPFAM" id="SSF56112">
    <property type="entry name" value="Protein kinase-like (PK-like)"/>
    <property type="match status" value="1"/>
</dbReference>
<dbReference type="GO" id="GO:0097248">
    <property type="term" value="P:maintenance of protein location in cell cortex of cell tip"/>
    <property type="evidence" value="ECO:0007669"/>
    <property type="project" value="EnsemblFungi"/>
</dbReference>
<evidence type="ECO:0000256" key="12">
    <source>
        <dbReference type="SAM" id="MobiDB-lite"/>
    </source>
</evidence>
<dbReference type="SMART" id="SM00220">
    <property type="entry name" value="S_TKc"/>
    <property type="match status" value="1"/>
</dbReference>
<evidence type="ECO:0000256" key="1">
    <source>
        <dbReference type="ARBA" id="ARBA00012513"/>
    </source>
</evidence>
<dbReference type="GO" id="GO:0062200">
    <property type="term" value="P:RAM/MOR signaling"/>
    <property type="evidence" value="ECO:0007669"/>
    <property type="project" value="EnsemblFungi"/>
</dbReference>
<evidence type="ECO:0000256" key="7">
    <source>
        <dbReference type="ARBA" id="ARBA00022840"/>
    </source>
</evidence>
<reference evidence="15 16" key="1">
    <citation type="submission" date="2013-03" db="EMBL/GenBank/DDBJ databases">
        <title>The Genome Sequence of Phialophora europaea CBS 101466.</title>
        <authorList>
            <consortium name="The Broad Institute Genomics Platform"/>
            <person name="Cuomo C."/>
            <person name="de Hoog S."/>
            <person name="Gorbushina A."/>
            <person name="Walker B."/>
            <person name="Young S.K."/>
            <person name="Zeng Q."/>
            <person name="Gargeya S."/>
            <person name="Fitzgerald M."/>
            <person name="Haas B."/>
            <person name="Abouelleil A."/>
            <person name="Allen A.W."/>
            <person name="Alvarado L."/>
            <person name="Arachchi H.M."/>
            <person name="Berlin A.M."/>
            <person name="Chapman S.B."/>
            <person name="Gainer-Dewar J."/>
            <person name="Goldberg J."/>
            <person name="Griggs A."/>
            <person name="Gujja S."/>
            <person name="Hansen M."/>
            <person name="Howarth C."/>
            <person name="Imamovic A."/>
            <person name="Ireland A."/>
            <person name="Larimer J."/>
            <person name="McCowan C."/>
            <person name="Murphy C."/>
            <person name="Pearson M."/>
            <person name="Poon T.W."/>
            <person name="Priest M."/>
            <person name="Roberts A."/>
            <person name="Saif S."/>
            <person name="Shea T."/>
            <person name="Sisk P."/>
            <person name="Sykes S."/>
            <person name="Wortman J."/>
            <person name="Nusbaum C."/>
            <person name="Birren B."/>
        </authorList>
    </citation>
    <scope>NUCLEOTIDE SEQUENCE [LARGE SCALE GENOMIC DNA]</scope>
    <source>
        <strain evidence="15 16">CBS 101466</strain>
    </source>
</reference>
<dbReference type="GO" id="GO:0005524">
    <property type="term" value="F:ATP binding"/>
    <property type="evidence" value="ECO:0007669"/>
    <property type="project" value="UniProtKB-UniRule"/>
</dbReference>
<dbReference type="GO" id="GO:1902554">
    <property type="term" value="C:serine/threonine protein kinase complex"/>
    <property type="evidence" value="ECO:0007669"/>
    <property type="project" value="EnsemblFungi"/>
</dbReference>
<dbReference type="InterPro" id="IPR000719">
    <property type="entry name" value="Prot_kinase_dom"/>
</dbReference>
<dbReference type="PROSITE" id="PS50011">
    <property type="entry name" value="PROTEIN_KINASE_DOM"/>
    <property type="match status" value="1"/>
</dbReference>
<evidence type="ECO:0000256" key="3">
    <source>
        <dbReference type="ARBA" id="ARBA00022553"/>
    </source>
</evidence>
<keyword evidence="4" id="KW-0808">Transferase</keyword>
<dbReference type="InterPro" id="IPR017441">
    <property type="entry name" value="Protein_kinase_ATP_BS"/>
</dbReference>
<keyword evidence="6" id="KW-0418">Kinase</keyword>
<evidence type="ECO:0000256" key="11">
    <source>
        <dbReference type="PROSITE-ProRule" id="PRU10141"/>
    </source>
</evidence>
<keyword evidence="2" id="KW-0723">Serine/threonine-protein kinase</keyword>
<dbReference type="PROSITE" id="PS00108">
    <property type="entry name" value="PROTEIN_KINASE_ST"/>
    <property type="match status" value="1"/>
</dbReference>
<accession>W2S7Q0</accession>
<feature type="compositionally biased region" description="Low complexity" evidence="12">
    <location>
        <begin position="65"/>
        <end position="102"/>
    </location>
</feature>
<dbReference type="FunCoup" id="W2S7Q0">
    <property type="interactions" value="515"/>
</dbReference>
<dbReference type="Pfam" id="PF00069">
    <property type="entry name" value="Pkinase"/>
    <property type="match status" value="2"/>
</dbReference>
<dbReference type="GO" id="GO:0032995">
    <property type="term" value="P:regulation of fungal-type cell wall biogenesis"/>
    <property type="evidence" value="ECO:0007669"/>
    <property type="project" value="EnsemblFungi"/>
</dbReference>
<dbReference type="SMART" id="SM00133">
    <property type="entry name" value="S_TK_X"/>
    <property type="match status" value="1"/>
</dbReference>
<evidence type="ECO:0000256" key="5">
    <source>
        <dbReference type="ARBA" id="ARBA00022741"/>
    </source>
</evidence>
<evidence type="ECO:0000256" key="6">
    <source>
        <dbReference type="ARBA" id="ARBA00022777"/>
    </source>
</evidence>
<dbReference type="GO" id="GO:0005934">
    <property type="term" value="C:cellular bud tip"/>
    <property type="evidence" value="ECO:0007669"/>
    <property type="project" value="EnsemblFungi"/>
</dbReference>
<feature type="domain" description="Protein kinase" evidence="13">
    <location>
        <begin position="265"/>
        <end position="576"/>
    </location>
</feature>
<dbReference type="FunFam" id="3.30.200.20:FF:000192">
    <property type="entry name" value="Serine/threonine-protein kinase cot-1"/>
    <property type="match status" value="1"/>
</dbReference>
<feature type="compositionally biased region" description="Polar residues" evidence="12">
    <location>
        <begin position="130"/>
        <end position="146"/>
    </location>
</feature>
<dbReference type="GO" id="GO:0043332">
    <property type="term" value="C:mating projection tip"/>
    <property type="evidence" value="ECO:0007669"/>
    <property type="project" value="EnsemblFungi"/>
</dbReference>
<dbReference type="GO" id="GO:0000131">
    <property type="term" value="C:incipient cellular bud site"/>
    <property type="evidence" value="ECO:0007669"/>
    <property type="project" value="EnsemblFungi"/>
</dbReference>
<dbReference type="GO" id="GO:0071472">
    <property type="term" value="P:cellular response to salt stress"/>
    <property type="evidence" value="ECO:0007669"/>
    <property type="project" value="EnsemblFungi"/>
</dbReference>
<dbReference type="Gene3D" id="1.10.510.10">
    <property type="entry name" value="Transferase(Phosphotransferase) domain 1"/>
    <property type="match status" value="2"/>
</dbReference>
<dbReference type="PANTHER" id="PTHR22988:SF76">
    <property type="entry name" value="CHROMOSOME UNDETERMINED SCAFFOLD_135, WHOLE GENOME SHOTGUN SEQUENCE"/>
    <property type="match status" value="1"/>
</dbReference>
<feature type="compositionally biased region" description="Polar residues" evidence="12">
    <location>
        <begin position="13"/>
        <end position="43"/>
    </location>
</feature>
<dbReference type="PROSITE" id="PS00107">
    <property type="entry name" value="PROTEIN_KINASE_ATP"/>
    <property type="match status" value="1"/>
</dbReference>
<dbReference type="PANTHER" id="PTHR22988">
    <property type="entry name" value="MYOTONIC DYSTROPHY S/T KINASE-RELATED"/>
    <property type="match status" value="1"/>
</dbReference>
<dbReference type="eggNOG" id="KOG0605">
    <property type="taxonomic scope" value="Eukaryota"/>
</dbReference>
<dbReference type="HOGENOM" id="CLU_000288_67_5_1"/>
<dbReference type="GO" id="GO:0050708">
    <property type="term" value="P:regulation of protein secretion"/>
    <property type="evidence" value="ECO:0007669"/>
    <property type="project" value="EnsemblFungi"/>
</dbReference>
<dbReference type="PROSITE" id="PS51285">
    <property type="entry name" value="AGC_KINASE_CTER"/>
    <property type="match status" value="1"/>
</dbReference>
<dbReference type="InterPro" id="IPR011009">
    <property type="entry name" value="Kinase-like_dom_sf"/>
</dbReference>
<dbReference type="GO" id="GO:0004674">
    <property type="term" value="F:protein serine/threonine kinase activity"/>
    <property type="evidence" value="ECO:0007669"/>
    <property type="project" value="UniProtKB-KW"/>
</dbReference>
<dbReference type="GeneID" id="19977745"/>
<organism evidence="15 16">
    <name type="scientific">Cyphellophora europaea (strain CBS 101466)</name>
    <name type="common">Phialophora europaea</name>
    <dbReference type="NCBI Taxonomy" id="1220924"/>
    <lineage>
        <taxon>Eukaryota</taxon>
        <taxon>Fungi</taxon>
        <taxon>Dikarya</taxon>
        <taxon>Ascomycota</taxon>
        <taxon>Pezizomycotina</taxon>
        <taxon>Eurotiomycetes</taxon>
        <taxon>Chaetothyriomycetidae</taxon>
        <taxon>Chaetothyriales</taxon>
        <taxon>Cyphellophoraceae</taxon>
        <taxon>Cyphellophora</taxon>
    </lineage>
</organism>
<dbReference type="InParanoid" id="W2S7Q0"/>
<evidence type="ECO:0000256" key="4">
    <source>
        <dbReference type="ARBA" id="ARBA00022679"/>
    </source>
</evidence>
<dbReference type="Gene3D" id="3.30.200.20">
    <property type="entry name" value="Phosphorylase Kinase, domain 1"/>
    <property type="match status" value="2"/>
</dbReference>
<name>W2S7Q0_CYPE1</name>
<dbReference type="FunFam" id="1.10.510.10:FF:000086">
    <property type="entry name" value="Non-specific serine/threonine protein kinase"/>
    <property type="match status" value="1"/>
</dbReference>
<evidence type="ECO:0000259" key="13">
    <source>
        <dbReference type="PROSITE" id="PS50011"/>
    </source>
</evidence>
<dbReference type="GO" id="GO:0005935">
    <property type="term" value="C:cellular bud neck"/>
    <property type="evidence" value="ECO:0007669"/>
    <property type="project" value="EnsemblFungi"/>
</dbReference>
<sequence>MDQNDNRLRLNFQFDQQFDSSNARVYPTTPSTFPQPIYGTQAQDYGGGMLSPNPSAGPGYFANAPYSPHPQQQYNQQQQYQYQQQQQQQQQQNLQSPQPAYQMNSRPYAGNNHQMDGTSQMVQQFANQDLSSNSRGGMNRTPSPANAQRPRTAGESRQNANFQSHLAPPMPRSAPKPEEEEQPNPRKYSDNVIRRGTAAKQLVNSFFQENIERARDRNSRAKELDAILRDPNIPESQKAKDASLLAQKEARFLRFLRTRETPQNFSTIKVIGKGAFGEVKLVQRRTDGKIYALKSLIKSEMFKKDQLAHVRAERDILADSKDNPWLVKLHASFQDNAFLYMLMEFLPGGDLMTMLIKYEIFSEDITRFYMAEIVMAIEAVHKLGFLHRDIKPDNILLDRGGHIKLTDFGLSTGGRKQHENSYYQALMRAGGADKAGNRNSMALNEQINLTVSNRGLVNTWRKSRRQMAYSTVGTPDYIAPEIFLGQGYTYLCDWWSVGAIMFECLVGWPPFCAEDTHDTYRKIVNWRESLYFPDELTLGRESEDMIRSFLCDANDRLGKEGGAHDGASQIKRHPFFRGVVWDKLRSIRAPFEPKLSSNIDVSYFPIDEIPQEDNSAMHRAHAKNVAPEQDAEMSLPFIGYTYKAFNAFQNS</sequence>
<keyword evidence="16" id="KW-1185">Reference proteome</keyword>
<dbReference type="GO" id="GO:0030950">
    <property type="term" value="P:establishment or maintenance of actin cytoskeleton polarity"/>
    <property type="evidence" value="ECO:0007669"/>
    <property type="project" value="EnsemblFungi"/>
</dbReference>
<keyword evidence="5 11" id="KW-0547">Nucleotide-binding</keyword>
<dbReference type="GO" id="GO:0060237">
    <property type="term" value="P:regulation of fungal-type cell wall organization"/>
    <property type="evidence" value="ECO:0007669"/>
    <property type="project" value="EnsemblFungi"/>
</dbReference>
<feature type="domain" description="AGC-kinase C-terminal" evidence="14">
    <location>
        <begin position="577"/>
        <end position="651"/>
    </location>
</feature>
<dbReference type="Proteomes" id="UP000030752">
    <property type="component" value="Unassembled WGS sequence"/>
</dbReference>
<dbReference type="GO" id="GO:0032153">
    <property type="term" value="C:cell division site"/>
    <property type="evidence" value="ECO:0007669"/>
    <property type="project" value="EnsemblFungi"/>
</dbReference>
<evidence type="ECO:0000256" key="8">
    <source>
        <dbReference type="ARBA" id="ARBA00038271"/>
    </source>
</evidence>
<feature type="region of interest" description="Disordered" evidence="12">
    <location>
        <begin position="1"/>
        <end position="115"/>
    </location>
</feature>
<keyword evidence="3" id="KW-0597">Phosphoprotein</keyword>
<feature type="region of interest" description="Disordered" evidence="12">
    <location>
        <begin position="130"/>
        <end position="193"/>
    </location>
</feature>
<dbReference type="GO" id="GO:0005634">
    <property type="term" value="C:nucleus"/>
    <property type="evidence" value="ECO:0007669"/>
    <property type="project" value="EnsemblFungi"/>
</dbReference>
<comment type="similarity">
    <text evidence="8">Belongs to the protein kinase superfamily. STE Ser/Thr protein kinase family. COT1 subfamily.</text>
</comment>
<dbReference type="STRING" id="1220924.W2S7Q0"/>
<dbReference type="InterPro" id="IPR000961">
    <property type="entry name" value="AGC-kinase_C"/>
</dbReference>
<dbReference type="GO" id="GO:0035838">
    <property type="term" value="C:growing cell tip"/>
    <property type="evidence" value="ECO:0007669"/>
    <property type="project" value="EnsemblFungi"/>
</dbReference>
<evidence type="ECO:0000313" key="15">
    <source>
        <dbReference type="EMBL" id="ETN44736.1"/>
    </source>
</evidence>
<dbReference type="RefSeq" id="XP_008713299.1">
    <property type="nucleotide sequence ID" value="XM_008715077.1"/>
</dbReference>
<evidence type="ECO:0000256" key="9">
    <source>
        <dbReference type="ARBA" id="ARBA00047899"/>
    </source>
</evidence>
<dbReference type="GO" id="GO:2000247">
    <property type="term" value="P:positive regulation of establishment or maintenance of bipolar cell polarity regulating cell shape"/>
    <property type="evidence" value="ECO:0007669"/>
    <property type="project" value="EnsemblFungi"/>
</dbReference>
<evidence type="ECO:0000256" key="2">
    <source>
        <dbReference type="ARBA" id="ARBA00022527"/>
    </source>
</evidence>
<protein>
    <recommendedName>
        <fullName evidence="1">non-specific serine/threonine protein kinase</fullName>
        <ecNumber evidence="1">2.7.11.1</ecNumber>
    </recommendedName>
</protein>
<proteinExistence type="inferred from homology"/>
<feature type="compositionally biased region" description="Basic and acidic residues" evidence="12">
    <location>
        <begin position="183"/>
        <end position="193"/>
    </location>
</feature>
<gene>
    <name evidence="15" type="ORF">HMPREF1541_10406</name>
</gene>
<evidence type="ECO:0000313" key="16">
    <source>
        <dbReference type="Proteomes" id="UP000030752"/>
    </source>
</evidence>
<feature type="binding site" evidence="11">
    <location>
        <position position="294"/>
    </location>
    <ligand>
        <name>ATP</name>
        <dbReference type="ChEBI" id="CHEBI:30616"/>
    </ligand>
</feature>
<dbReference type="GO" id="GO:0042802">
    <property type="term" value="F:identical protein binding"/>
    <property type="evidence" value="ECO:0007669"/>
    <property type="project" value="EnsemblFungi"/>
</dbReference>
<dbReference type="OrthoDB" id="3638488at2759"/>
<dbReference type="AlphaFoldDB" id="W2S7Q0"/>
<dbReference type="GO" id="GO:0030866">
    <property type="term" value="P:cortical actin cytoskeleton organization"/>
    <property type="evidence" value="ECO:0007669"/>
    <property type="project" value="EnsemblFungi"/>
</dbReference>
<dbReference type="GO" id="GO:0045921">
    <property type="term" value="P:positive regulation of exocytosis"/>
    <property type="evidence" value="ECO:0007669"/>
    <property type="project" value="EnsemblFungi"/>
</dbReference>
<dbReference type="GO" id="GO:0007118">
    <property type="term" value="P:budding cell apical bud growth"/>
    <property type="evidence" value="ECO:0007669"/>
    <property type="project" value="EnsemblFungi"/>
</dbReference>
<dbReference type="InterPro" id="IPR008271">
    <property type="entry name" value="Ser/Thr_kinase_AS"/>
</dbReference>
<dbReference type="GO" id="GO:0051285">
    <property type="term" value="C:cell cortex of cell tip"/>
    <property type="evidence" value="ECO:0007669"/>
    <property type="project" value="EnsemblFungi"/>
</dbReference>
<dbReference type="VEuPathDB" id="FungiDB:HMPREF1541_10406"/>